<dbReference type="AlphaFoldDB" id="A0A8S1F5N0"/>
<reference evidence="1 2" key="1">
    <citation type="submission" date="2020-04" db="EMBL/GenBank/DDBJ databases">
        <authorList>
            <person name="Laetsch R D."/>
            <person name="Stevens L."/>
            <person name="Kumar S."/>
            <person name="Blaxter L. M."/>
        </authorList>
    </citation>
    <scope>NUCLEOTIDE SEQUENCE [LARGE SCALE GENOMIC DNA]</scope>
</reference>
<proteinExistence type="predicted"/>
<sequence>MVSKRAKFDDKKFVKWPDLPAFLQEIVISNLDFRTRISLSECSKSMRLIEADAPLNLNLIEITDNEFYCGFRENNVGNEAVRVKIRSTNNGETHSAIFMNMGDDAEIVFPKYPRRESIILRHTNYYEAGVRLFEDLLKRSKYRVENCFIEMANWDIGNSTVQQQLRGLKIMRIAFCSAQNLRDTLRIVPNNLDRLDLLDRNYGSLSTMLSPQILGLAQIGTAKTLNCHAFCELTDESLASLKAHEATFSALSITNEMLNNFIKRWIDGDVAPTVKRVQITARNAFSVDAILNGVEHLIEVDRQTSGDLNELRLMSKSRSASISINDSTFVFHHHHSIV</sequence>
<dbReference type="PANTHER" id="PTHR31006">
    <property type="entry name" value="F-BOX DOMAIN-CONTAINING PROTEIN-RELATED-RELATED"/>
    <property type="match status" value="1"/>
</dbReference>
<organism evidence="1 2">
    <name type="scientific">Caenorhabditis bovis</name>
    <dbReference type="NCBI Taxonomy" id="2654633"/>
    <lineage>
        <taxon>Eukaryota</taxon>
        <taxon>Metazoa</taxon>
        <taxon>Ecdysozoa</taxon>
        <taxon>Nematoda</taxon>
        <taxon>Chromadorea</taxon>
        <taxon>Rhabditida</taxon>
        <taxon>Rhabditina</taxon>
        <taxon>Rhabditomorpha</taxon>
        <taxon>Rhabditoidea</taxon>
        <taxon>Rhabditidae</taxon>
        <taxon>Peloderinae</taxon>
        <taxon>Caenorhabditis</taxon>
    </lineage>
</organism>
<name>A0A8S1F5N0_9PELO</name>
<protein>
    <recommendedName>
        <fullName evidence="3">F-box domain-containing protein</fullName>
    </recommendedName>
</protein>
<dbReference type="InterPro" id="IPR042317">
    <property type="entry name" value="She-1-like"/>
</dbReference>
<evidence type="ECO:0000313" key="1">
    <source>
        <dbReference type="EMBL" id="CAB3407436.1"/>
    </source>
</evidence>
<dbReference type="EMBL" id="CADEPM010000006">
    <property type="protein sequence ID" value="CAB3407436.1"/>
    <property type="molecule type" value="Genomic_DNA"/>
</dbReference>
<gene>
    <name evidence="1" type="ORF">CBOVIS_LOCUS9368</name>
</gene>
<dbReference type="OrthoDB" id="5843099at2759"/>
<evidence type="ECO:0008006" key="3">
    <source>
        <dbReference type="Google" id="ProtNLM"/>
    </source>
</evidence>
<evidence type="ECO:0000313" key="2">
    <source>
        <dbReference type="Proteomes" id="UP000494206"/>
    </source>
</evidence>
<keyword evidence="2" id="KW-1185">Reference proteome</keyword>
<comment type="caution">
    <text evidence="1">The sequence shown here is derived from an EMBL/GenBank/DDBJ whole genome shotgun (WGS) entry which is preliminary data.</text>
</comment>
<accession>A0A8S1F5N0</accession>
<dbReference type="Proteomes" id="UP000494206">
    <property type="component" value="Unassembled WGS sequence"/>
</dbReference>